<dbReference type="Proteomes" id="UP000696485">
    <property type="component" value="Unassembled WGS sequence"/>
</dbReference>
<dbReference type="SUPFAM" id="SSF52047">
    <property type="entry name" value="RNI-like"/>
    <property type="match status" value="1"/>
</dbReference>
<feature type="region of interest" description="Disordered" evidence="1">
    <location>
        <begin position="1015"/>
        <end position="1067"/>
    </location>
</feature>
<feature type="region of interest" description="Disordered" evidence="1">
    <location>
        <begin position="1080"/>
        <end position="1112"/>
    </location>
</feature>
<organism evidence="2 3">
    <name type="scientific">Podila minutissima</name>
    <dbReference type="NCBI Taxonomy" id="64525"/>
    <lineage>
        <taxon>Eukaryota</taxon>
        <taxon>Fungi</taxon>
        <taxon>Fungi incertae sedis</taxon>
        <taxon>Mucoromycota</taxon>
        <taxon>Mortierellomycotina</taxon>
        <taxon>Mortierellomycetes</taxon>
        <taxon>Mortierellales</taxon>
        <taxon>Mortierellaceae</taxon>
        <taxon>Podila</taxon>
    </lineage>
</organism>
<protein>
    <submittedName>
        <fullName evidence="2">Uncharacterized protein</fullName>
    </submittedName>
</protein>
<name>A0A9P5SPZ4_9FUNG</name>
<gene>
    <name evidence="2" type="ORF">BG006_010854</name>
</gene>
<comment type="caution">
    <text evidence="2">The sequence shown here is derived from an EMBL/GenBank/DDBJ whole genome shotgun (WGS) entry which is preliminary data.</text>
</comment>
<evidence type="ECO:0000256" key="1">
    <source>
        <dbReference type="SAM" id="MobiDB-lite"/>
    </source>
</evidence>
<sequence>MSRFSLSGNLLPLQLFRSENGQPLGGLPTHVSEHTKDRYVLWSSVEMVFPNKSHIEDENESRILFMTDKDYRIIIPLRIKYSSRVYTVVLKEKSSSGLYDTLSGTRPFSPVYDQPSTESTSLHSPSQNHDLFFSVPSTSSTNAVYNNILGWYHMYSGLFPILEQNRTLDRHYFLIVLANLDHQHLVVEEAISKFTTAEPVEKEGIASMRQGLSEMFKHVEQCELVNRMYGALRNFNQCVEFAAPRLFIVLPEDLDRWNNLDPRTHKFRLYFICDFNYNKAFSDSGRYIFDRNQVRHLHIVSHPGYAIKHPIKFFRQFGLYTLTMLQMVKFGLLERDFFVPDLSTFRILSCCTTRPRHSLKQDSIAHLIDMSISYIKGLQPRFRVSKTWLDGPDTQQIQTHLKIPPDDNGMGGMYRSAYKRYGLWMCANHATEKRDTHDLEEFIDTHGGHLSVEHNQVKAELTSVEQATELCTILRATDYVFDVSLELTWPASRTELQEILRRIGIIGTVVLEIDGVTFDAHPQSPFRYGVDIFAQLIGSNGVKFIALNNYPRRSEQYVYLGECGFYLYGFHFVRKSRRSDFSWLELRKTLDLVMEKLTSKDIKDNDIGLSELKKVFAEYEGSDLKSIDIYDTDNSTMWQGSFKVKRNTVTGLRDAIHPSILPKRILENGTLRRLFVRSEALYDQSVLRRLMDANQQLQKIDLQVPENRVLTLVSSHIGKRLDNLHPLHITIFEMQSELEGRDVASFLVRHPGDQESGHNLVHNLDQSPSVVTLEDIKVLSWSCDTVSVALSNKTAALLGLATLQDRMALTRFTLDVTFLTAEGLGDIKHVLKRSALECLHIRCVPIRSRLRKHVAMVLGAVQWLTIKTLILSGDNVDHWLQLWINEGSLLATSGMHQGPRLMCLEVFDNGVSEHFISHTGALALHHVVYSCQLSVLNLEKVRLQDDRDWDLIIGALDITVLEELSLCWSDIVGVDRIKELLAGGEQARSGAPAPEQYATTAPSDLRATLGTAKWLKSEPSMDSTPPLSDPQSENDSSDEDSILNSPGDESEFIQSTSECTGLPHQDASWGFHQQESFLWSPMDPNWNAPGDTPIAFSHLPATGGGNWDTQES</sequence>
<proteinExistence type="predicted"/>
<feature type="compositionally biased region" description="Polar residues" evidence="1">
    <location>
        <begin position="1020"/>
        <end position="1034"/>
    </location>
</feature>
<evidence type="ECO:0000313" key="2">
    <source>
        <dbReference type="EMBL" id="KAF9335703.1"/>
    </source>
</evidence>
<dbReference type="EMBL" id="JAAAUY010000089">
    <property type="protein sequence ID" value="KAF9335703.1"/>
    <property type="molecule type" value="Genomic_DNA"/>
</dbReference>
<accession>A0A9P5SPZ4</accession>
<evidence type="ECO:0000313" key="3">
    <source>
        <dbReference type="Proteomes" id="UP000696485"/>
    </source>
</evidence>
<keyword evidence="3" id="KW-1185">Reference proteome</keyword>
<reference evidence="2" key="1">
    <citation type="journal article" date="2020" name="Fungal Divers.">
        <title>Resolving the Mortierellaceae phylogeny through synthesis of multi-gene phylogenetics and phylogenomics.</title>
        <authorList>
            <person name="Vandepol N."/>
            <person name="Liber J."/>
            <person name="Desiro A."/>
            <person name="Na H."/>
            <person name="Kennedy M."/>
            <person name="Barry K."/>
            <person name="Grigoriev I.V."/>
            <person name="Miller A.N."/>
            <person name="O'Donnell K."/>
            <person name="Stajich J.E."/>
            <person name="Bonito G."/>
        </authorList>
    </citation>
    <scope>NUCLEOTIDE SEQUENCE</scope>
    <source>
        <strain evidence="2">NVP1</strain>
    </source>
</reference>
<dbReference type="AlphaFoldDB" id="A0A9P5SPZ4"/>